<evidence type="ECO:0000313" key="2">
    <source>
        <dbReference type="Proteomes" id="UP000821845"/>
    </source>
</evidence>
<name>A0ACB7T1L3_HYAAI</name>
<dbReference type="EMBL" id="CM023482">
    <property type="protein sequence ID" value="KAH6939993.1"/>
    <property type="molecule type" value="Genomic_DNA"/>
</dbReference>
<organism evidence="1 2">
    <name type="scientific">Hyalomma asiaticum</name>
    <name type="common">Tick</name>
    <dbReference type="NCBI Taxonomy" id="266040"/>
    <lineage>
        <taxon>Eukaryota</taxon>
        <taxon>Metazoa</taxon>
        <taxon>Ecdysozoa</taxon>
        <taxon>Arthropoda</taxon>
        <taxon>Chelicerata</taxon>
        <taxon>Arachnida</taxon>
        <taxon>Acari</taxon>
        <taxon>Parasitiformes</taxon>
        <taxon>Ixodida</taxon>
        <taxon>Ixodoidea</taxon>
        <taxon>Ixodidae</taxon>
        <taxon>Hyalomminae</taxon>
        <taxon>Hyalomma</taxon>
    </lineage>
</organism>
<protein>
    <submittedName>
        <fullName evidence="1">Uncharacterized protein</fullName>
    </submittedName>
</protein>
<comment type="caution">
    <text evidence="1">The sequence shown here is derived from an EMBL/GenBank/DDBJ whole genome shotgun (WGS) entry which is preliminary data.</text>
</comment>
<evidence type="ECO:0000313" key="1">
    <source>
        <dbReference type="EMBL" id="KAH6939993.1"/>
    </source>
</evidence>
<sequence length="704" mass="78311">MLARLLKLKTAVTIDLTENDSVENLTNGEWRQVSAFVTVLQPVEEATTAACAESYPTLSLVVPLVHCMKLLLCDKTSDCDEYAFAQNLLKSINARFPAVSTAAPNCLATLLDPRFKDVCYGDEEKVEVRALVHSVLKEMSGSSADVEMPADCSANQSGQANREAAVDHLRTQLAAARVIQDWARTRLLPWLRHRRPRSTGGSLRVAPENSLDEDFGVVFPTIVESSEIAAGSMWPSGHGSSEVDLSRGLSATDALLDTVEAKQQVEQRNLDARKDRLGNADTESANRPDSGHSQTEAASLSDDTTYARLPSGPNSKVDTPRSLSPRSRSNIDVNDAVSTQQLFVQLPEPLPRKPVHQLLPGSSSEKIFGELLRDCKYRVPLTFDATLEDIGAEGCVKLCEGGVYTEVFRTCGKRGGAILKVYHPSYLVRHLPLLLTEAFICERKYRFRTYVHWVYAVWDKYPEVMVHACVNYHSRKNFSLFSDDERELSMPYVVLYMSYAGRPLNKVKFESALQIRSVVQQVALTLAVGETALEFEHRALTQTHVLVKEAHDQVVPFWLDGRALRVDMFGVQVSLVDFSAARMTPLDKETDTRPVYAHLNKFPASKKQALGETFADVYHVISEDLSQFHPWTNVEYLESLTKTLVQAYDGLFASVDDEAERRAWRDVCFWLAEMPHCGSARQFALELVAPSVPSTASASTVSCR</sequence>
<gene>
    <name evidence="1" type="ORF">HPB50_023873</name>
</gene>
<reference evidence="1" key="1">
    <citation type="submission" date="2020-05" db="EMBL/GenBank/DDBJ databases">
        <title>Large-scale comparative analyses of tick genomes elucidate their genetic diversity and vector capacities.</title>
        <authorList>
            <person name="Jia N."/>
            <person name="Wang J."/>
            <person name="Shi W."/>
            <person name="Du L."/>
            <person name="Sun Y."/>
            <person name="Zhan W."/>
            <person name="Jiang J."/>
            <person name="Wang Q."/>
            <person name="Zhang B."/>
            <person name="Ji P."/>
            <person name="Sakyi L.B."/>
            <person name="Cui X."/>
            <person name="Yuan T."/>
            <person name="Jiang B."/>
            <person name="Yang W."/>
            <person name="Lam T.T.-Y."/>
            <person name="Chang Q."/>
            <person name="Ding S."/>
            <person name="Wang X."/>
            <person name="Zhu J."/>
            <person name="Ruan X."/>
            <person name="Zhao L."/>
            <person name="Wei J."/>
            <person name="Que T."/>
            <person name="Du C."/>
            <person name="Cheng J."/>
            <person name="Dai P."/>
            <person name="Han X."/>
            <person name="Huang E."/>
            <person name="Gao Y."/>
            <person name="Liu J."/>
            <person name="Shao H."/>
            <person name="Ye R."/>
            <person name="Li L."/>
            <person name="Wei W."/>
            <person name="Wang X."/>
            <person name="Wang C."/>
            <person name="Yang T."/>
            <person name="Huo Q."/>
            <person name="Li W."/>
            <person name="Guo W."/>
            <person name="Chen H."/>
            <person name="Zhou L."/>
            <person name="Ni X."/>
            <person name="Tian J."/>
            <person name="Zhou Y."/>
            <person name="Sheng Y."/>
            <person name="Liu T."/>
            <person name="Pan Y."/>
            <person name="Xia L."/>
            <person name="Li J."/>
            <person name="Zhao F."/>
            <person name="Cao W."/>
        </authorList>
    </citation>
    <scope>NUCLEOTIDE SEQUENCE</scope>
    <source>
        <strain evidence="1">Hyas-2018</strain>
    </source>
</reference>
<proteinExistence type="predicted"/>
<accession>A0ACB7T1L3</accession>
<keyword evidence="2" id="KW-1185">Reference proteome</keyword>
<dbReference type="Proteomes" id="UP000821845">
    <property type="component" value="Chromosome 2"/>
</dbReference>